<sequence length="159" mass="18370">MLKELKEIKPGVGLGFLKFGMSREQVKELLGEPAFIDKYSHSDAANDATESWEYDELFLSISFDEAENWKLMMFSISSDFYELEDASLIGLSEKKLVDQLDEIDLGEVFVEDCSDNDNEDHKVIEIDEKSINFWLTDGILDEIQWSPLFINDDTIKWPK</sequence>
<protein>
    <submittedName>
        <fullName evidence="1">Uncharacterized protein</fullName>
    </submittedName>
</protein>
<reference evidence="1 2" key="1">
    <citation type="journal article" date="2011" name="J. Microbiol.">
        <title>Gramella jeungdoensis sp. nov., isolated from a solar saltern in Korea.</title>
        <authorList>
            <person name="Joung Y."/>
            <person name="Kim H."/>
            <person name="Jang T."/>
            <person name="Ahn T.S."/>
            <person name="Joh K."/>
        </authorList>
    </citation>
    <scope>NUCLEOTIDE SEQUENCE [LARGE SCALE GENOMIC DNA]</scope>
    <source>
        <strain evidence="1 2">KCTC 23123</strain>
    </source>
</reference>
<dbReference type="OrthoDB" id="1118000at2"/>
<evidence type="ECO:0000313" key="2">
    <source>
        <dbReference type="Proteomes" id="UP000298517"/>
    </source>
</evidence>
<accession>A0A4Y8AU22</accession>
<dbReference type="EMBL" id="SNQI01000002">
    <property type="protein sequence ID" value="TEW75395.1"/>
    <property type="molecule type" value="Genomic_DNA"/>
</dbReference>
<name>A0A4Y8AU22_9FLAO</name>
<dbReference type="Proteomes" id="UP000298517">
    <property type="component" value="Unassembled WGS sequence"/>
</dbReference>
<dbReference type="RefSeq" id="WP_134247765.1">
    <property type="nucleotide sequence ID" value="NZ_SNQI01000002.1"/>
</dbReference>
<comment type="caution">
    <text evidence="1">The sequence shown here is derived from an EMBL/GenBank/DDBJ whole genome shotgun (WGS) entry which is preliminary data.</text>
</comment>
<keyword evidence="2" id="KW-1185">Reference proteome</keyword>
<dbReference type="AlphaFoldDB" id="A0A4Y8AU22"/>
<organism evidence="1 2">
    <name type="scientific">Gramella jeungdoensis</name>
    <dbReference type="NCBI Taxonomy" id="708091"/>
    <lineage>
        <taxon>Bacteria</taxon>
        <taxon>Pseudomonadati</taxon>
        <taxon>Bacteroidota</taxon>
        <taxon>Flavobacteriia</taxon>
        <taxon>Flavobacteriales</taxon>
        <taxon>Flavobacteriaceae</taxon>
        <taxon>Christiangramia</taxon>
    </lineage>
</organism>
<gene>
    <name evidence="1" type="ORF">E2488_07740</name>
</gene>
<evidence type="ECO:0000313" key="1">
    <source>
        <dbReference type="EMBL" id="TEW75395.1"/>
    </source>
</evidence>
<proteinExistence type="predicted"/>